<dbReference type="InterPro" id="IPR042099">
    <property type="entry name" value="ANL_N_sf"/>
</dbReference>
<proteinExistence type="predicted"/>
<feature type="region of interest" description="Disordered" evidence="1">
    <location>
        <begin position="541"/>
        <end position="560"/>
    </location>
</feature>
<dbReference type="Gene3D" id="3.30.300.30">
    <property type="match status" value="1"/>
</dbReference>
<evidence type="ECO:0000313" key="5">
    <source>
        <dbReference type="Proteomes" id="UP000325003"/>
    </source>
</evidence>
<dbReference type="PANTHER" id="PTHR43767">
    <property type="entry name" value="LONG-CHAIN-FATTY-ACID--COA LIGASE"/>
    <property type="match status" value="1"/>
</dbReference>
<dbReference type="PANTHER" id="PTHR43767:SF10">
    <property type="entry name" value="SURFACTIN SYNTHASE SUBUNIT 1"/>
    <property type="match status" value="1"/>
</dbReference>
<dbReference type="InterPro" id="IPR020845">
    <property type="entry name" value="AMP-binding_CS"/>
</dbReference>
<dbReference type="Gene3D" id="3.40.50.12780">
    <property type="entry name" value="N-terminal domain of ligase-like"/>
    <property type="match status" value="1"/>
</dbReference>
<dbReference type="AlphaFoldDB" id="A0A5B1LA73"/>
<keyword evidence="5" id="KW-1185">Reference proteome</keyword>
<accession>A0A5B1LA73</accession>
<evidence type="ECO:0000259" key="2">
    <source>
        <dbReference type="Pfam" id="PF00501"/>
    </source>
</evidence>
<gene>
    <name evidence="4" type="ORF">F0U44_18115</name>
</gene>
<dbReference type="Pfam" id="PF13193">
    <property type="entry name" value="AMP-binding_C"/>
    <property type="match status" value="1"/>
</dbReference>
<dbReference type="SUPFAM" id="SSF56801">
    <property type="entry name" value="Acetyl-CoA synthetase-like"/>
    <property type="match status" value="1"/>
</dbReference>
<feature type="compositionally biased region" description="Polar residues" evidence="1">
    <location>
        <begin position="548"/>
        <end position="560"/>
    </location>
</feature>
<reference evidence="4 5" key="2">
    <citation type="submission" date="2019-09" db="EMBL/GenBank/DDBJ databases">
        <authorList>
            <person name="Jin C."/>
        </authorList>
    </citation>
    <scope>NUCLEOTIDE SEQUENCE [LARGE SCALE GENOMIC DNA]</scope>
    <source>
        <strain evidence="4 5">BN130099</strain>
    </source>
</reference>
<dbReference type="InterPro" id="IPR045851">
    <property type="entry name" value="AMP-bd_C_sf"/>
</dbReference>
<evidence type="ECO:0000259" key="3">
    <source>
        <dbReference type="Pfam" id="PF13193"/>
    </source>
</evidence>
<dbReference type="Proteomes" id="UP000325003">
    <property type="component" value="Unassembled WGS sequence"/>
</dbReference>
<dbReference type="Pfam" id="PF00501">
    <property type="entry name" value="AMP-binding"/>
    <property type="match status" value="1"/>
</dbReference>
<dbReference type="PROSITE" id="PS00455">
    <property type="entry name" value="AMP_BINDING"/>
    <property type="match status" value="1"/>
</dbReference>
<protein>
    <submittedName>
        <fullName evidence="4">Acyl-CoA synthetase</fullName>
    </submittedName>
</protein>
<reference evidence="4 5" key="1">
    <citation type="submission" date="2019-09" db="EMBL/GenBank/DDBJ databases">
        <title>Nocardioides panacisoli sp. nov., isolated from the soil of a ginseng field.</title>
        <authorList>
            <person name="Cho C."/>
        </authorList>
    </citation>
    <scope>NUCLEOTIDE SEQUENCE [LARGE SCALE GENOMIC DNA]</scope>
    <source>
        <strain evidence="4 5">BN130099</strain>
    </source>
</reference>
<sequence length="560" mass="60386">MALNIADLFEHAVDVVPEKPAVQVGDRVITFGELESESNKLAHFLADRGLAAGDHVGLYAKNSIEHVIALLAILKIRAVAVNVNFRYVAGELDYIFDNADLKGLVFDRVYADLVAEVSPKHHQLKTFVGLPDPIDVDDASDVTPFGGVMLADAVAGQSDARDFGDRSADDLHIIYTGGTTGYPKGVMWRHEDFWRVLGGGIDFMTGEPLEEYDQSKKALQDSLITLPLSPLMHGGAQASLLMHLFAGQNTILEPKFDPVRTWEIVDKQGVQMMFMTGDAMARPLIEAYEAAEESGTPYSGQTLFAIASSAAIFSKAIKERWMAKFPNAVFTDSVGSSETGFQGTGLQDASALSTDGPVVSIPATTVVLDDDNRLLDPATDVGKVGRTARSGNVPVGYYKDPEKSAKTFIEIDGVRYSIPGDFARIEEGNRITLLGRGSNCVNTGGEKVYPEEVEMAIKGHPSVYDVLVVGLPDEKYGQTVAAVVQPRDGQKVELEELRTFLRAHLSGYKLPRVLTLVDEIPRNATGKAQYPAAKDLALSAQQAGSAQTLDAQPTDNGANA</sequence>
<feature type="domain" description="AMP-binding enzyme C-terminal" evidence="3">
    <location>
        <begin position="452"/>
        <end position="527"/>
    </location>
</feature>
<evidence type="ECO:0000256" key="1">
    <source>
        <dbReference type="SAM" id="MobiDB-lite"/>
    </source>
</evidence>
<dbReference type="InterPro" id="IPR025110">
    <property type="entry name" value="AMP-bd_C"/>
</dbReference>
<comment type="caution">
    <text evidence="4">The sequence shown here is derived from an EMBL/GenBank/DDBJ whole genome shotgun (WGS) entry which is preliminary data.</text>
</comment>
<dbReference type="RefSeq" id="WP_149729758.1">
    <property type="nucleotide sequence ID" value="NZ_VUJV01000006.1"/>
</dbReference>
<feature type="domain" description="AMP-dependent synthetase/ligase" evidence="2">
    <location>
        <begin position="9"/>
        <end position="382"/>
    </location>
</feature>
<dbReference type="NCBIfam" id="NF005863">
    <property type="entry name" value="PRK07798.1"/>
    <property type="match status" value="1"/>
</dbReference>
<dbReference type="GO" id="GO:0016877">
    <property type="term" value="F:ligase activity, forming carbon-sulfur bonds"/>
    <property type="evidence" value="ECO:0007669"/>
    <property type="project" value="UniProtKB-ARBA"/>
</dbReference>
<dbReference type="InterPro" id="IPR050237">
    <property type="entry name" value="ATP-dep_AMP-bd_enzyme"/>
</dbReference>
<dbReference type="EMBL" id="VUJV01000006">
    <property type="protein sequence ID" value="KAA1417088.1"/>
    <property type="molecule type" value="Genomic_DNA"/>
</dbReference>
<organism evidence="4 5">
    <name type="scientific">Nocardioides humilatus</name>
    <dbReference type="NCBI Taxonomy" id="2607660"/>
    <lineage>
        <taxon>Bacteria</taxon>
        <taxon>Bacillati</taxon>
        <taxon>Actinomycetota</taxon>
        <taxon>Actinomycetes</taxon>
        <taxon>Propionibacteriales</taxon>
        <taxon>Nocardioidaceae</taxon>
        <taxon>Nocardioides</taxon>
    </lineage>
</organism>
<dbReference type="InterPro" id="IPR000873">
    <property type="entry name" value="AMP-dep_synth/lig_dom"/>
</dbReference>
<name>A0A5B1LA73_9ACTN</name>
<evidence type="ECO:0000313" key="4">
    <source>
        <dbReference type="EMBL" id="KAA1417088.1"/>
    </source>
</evidence>